<dbReference type="EMBL" id="AAVQ01000001">
    <property type="protein sequence ID" value="EAZ63840.1"/>
    <property type="molecule type" value="Genomic_DNA"/>
</dbReference>
<proteinExistence type="inferred from homology"/>
<dbReference type="InParanoid" id="A3GFY4"/>
<dbReference type="InterPro" id="IPR051209">
    <property type="entry name" value="FAD-bind_Monooxygenase_sf"/>
</dbReference>
<dbReference type="KEGG" id="pic:PICST_52278"/>
<dbReference type="eggNOG" id="KOG1399">
    <property type="taxonomic scope" value="Eukaryota"/>
</dbReference>
<dbReference type="Gene3D" id="3.50.50.60">
    <property type="entry name" value="FAD/NAD(P)-binding domain"/>
    <property type="match status" value="3"/>
</dbReference>
<accession>A3GFY4</accession>
<dbReference type="Proteomes" id="UP000002258">
    <property type="component" value="Chromosome 1"/>
</dbReference>
<dbReference type="Pfam" id="PF00743">
    <property type="entry name" value="FMO-like"/>
    <property type="match status" value="1"/>
</dbReference>
<evidence type="ECO:0000256" key="2">
    <source>
        <dbReference type="ARBA" id="ARBA00022630"/>
    </source>
</evidence>
<keyword evidence="3" id="KW-0274">FAD</keyword>
<keyword evidence="4 5" id="KW-0560">Oxidoreductase</keyword>
<reference evidence="5 6" key="1">
    <citation type="journal article" date="2007" name="Nat. Biotechnol.">
        <title>Genome sequence of the lignocellulose-bioconverting and xylose-fermenting yeast Pichia stipitis.</title>
        <authorList>
            <person name="Jeffries T.W."/>
            <person name="Grigoriev I.V."/>
            <person name="Grimwood J."/>
            <person name="Laplaza J.M."/>
            <person name="Aerts A."/>
            <person name="Salamov A."/>
            <person name="Schmutz J."/>
            <person name="Lindquist E."/>
            <person name="Dehal P."/>
            <person name="Shapiro H."/>
            <person name="Jin Y.S."/>
            <person name="Passoth V."/>
            <person name="Richardson P.M."/>
        </authorList>
    </citation>
    <scope>NUCLEOTIDE SEQUENCE [LARGE SCALE GENOMIC DNA]</scope>
    <source>
        <strain evidence="6">ATCC 58785 / CBS 6054 / NBRC 10063 / NRRL Y-11545</strain>
    </source>
</reference>
<dbReference type="InterPro" id="IPR020946">
    <property type="entry name" value="Flavin_mOase-like"/>
</dbReference>
<dbReference type="OMA" id="GCQSWYI"/>
<dbReference type="EC" id="1.14.13.22" evidence="5"/>
<evidence type="ECO:0000256" key="4">
    <source>
        <dbReference type="ARBA" id="ARBA00023002"/>
    </source>
</evidence>
<dbReference type="GO" id="GO:0004499">
    <property type="term" value="F:N,N-dimethylaniline monooxygenase activity"/>
    <property type="evidence" value="ECO:0007669"/>
    <property type="project" value="InterPro"/>
</dbReference>
<keyword evidence="5" id="KW-0503">Monooxygenase</keyword>
<dbReference type="GeneID" id="4851183"/>
<dbReference type="GO" id="GO:0018667">
    <property type="term" value="F:cyclohexanone monooxygenase activity"/>
    <property type="evidence" value="ECO:0007669"/>
    <property type="project" value="UniProtKB-EC"/>
</dbReference>
<keyword evidence="6" id="KW-1185">Reference proteome</keyword>
<name>A3GFY4_PICST</name>
<evidence type="ECO:0000313" key="5">
    <source>
        <dbReference type="EMBL" id="EAZ63840.1"/>
    </source>
</evidence>
<dbReference type="PANTHER" id="PTHR42877:SF5">
    <property type="entry name" value="L-ORNITHINE N(5)-MONOOXYGENASE-RELATED"/>
    <property type="match status" value="1"/>
</dbReference>
<keyword evidence="2" id="KW-0285">Flavoprotein</keyword>
<dbReference type="HOGENOM" id="CLU_006937_7_0_1"/>
<dbReference type="RefSeq" id="XP_001387863.1">
    <property type="nucleotide sequence ID" value="XM_001387826.1"/>
</dbReference>
<dbReference type="STRING" id="322104.A3GFY4"/>
<evidence type="ECO:0000313" key="6">
    <source>
        <dbReference type="Proteomes" id="UP000002258"/>
    </source>
</evidence>
<protein>
    <submittedName>
        <fullName evidence="5">Probable flavin-containing monooxygenase</fullName>
        <ecNumber evidence="5">1.14.13.22</ecNumber>
    </submittedName>
</protein>
<evidence type="ECO:0000256" key="3">
    <source>
        <dbReference type="ARBA" id="ARBA00022827"/>
    </source>
</evidence>
<sequence>MSVVTLTKESHKDPTPFRIKHDMADHALGPNAEVTKSDELPTLYTSSKVAIIGGGFGGMATAMTLKEKLGEDDFVIFERYDNFGGTWYVNTYPGCASDIPALWYSFSNELNSNWTRIQPPQYEMEEYILKVAEKHQLKNYAKFKSSVTKIQWNDDASNWTVYVRNEDTGQLTIHTAKVVVACSGGLVYPKQFEAKGLEDFGGKYMHSALWDHSVDFKNKKVVVIGNGCSGNQVIPALLKDYNVKSITQVVRSAHYVSPPIPSILLKLYYLLSFSRLGLLFVRYFVIAISELRYPLFSGDGFFAKLIRSASRRVCLKYMKTAPEKYHKILIPDFKLGCKRLIFDYNYIPSLHDPRIELRNDPIDHVSKKGLVMKSGEVIEADIIVACTGYVVSKSFHAYEIIGRNGTNIGDIWYKQGASAYNTISVRDCPNFFTIGGPNSATGHSSVVMAIENGCTYMSKFLPKILDNTYKYVVVKTDKYNEYFETIQKRLKSQVFGSAFGGCASWYTENGVNSTAYAYSQIHYWWKMNHPDYNAYEYVLAENKKTK</sequence>
<dbReference type="GO" id="GO:0050661">
    <property type="term" value="F:NADP binding"/>
    <property type="evidence" value="ECO:0007669"/>
    <property type="project" value="InterPro"/>
</dbReference>
<dbReference type="GO" id="GO:0050660">
    <property type="term" value="F:flavin adenine dinucleotide binding"/>
    <property type="evidence" value="ECO:0007669"/>
    <property type="project" value="InterPro"/>
</dbReference>
<gene>
    <name evidence="5" type="primary">FMO3</name>
    <name evidence="5" type="ORF">PICST_52278</name>
</gene>
<organism evidence="5 6">
    <name type="scientific">Scheffersomyces stipitis (strain ATCC 58785 / CBS 6054 / NBRC 10063 / NRRL Y-11545)</name>
    <name type="common">Yeast</name>
    <name type="synonym">Pichia stipitis</name>
    <dbReference type="NCBI Taxonomy" id="322104"/>
    <lineage>
        <taxon>Eukaryota</taxon>
        <taxon>Fungi</taxon>
        <taxon>Dikarya</taxon>
        <taxon>Ascomycota</taxon>
        <taxon>Saccharomycotina</taxon>
        <taxon>Pichiomycetes</taxon>
        <taxon>Debaryomycetaceae</taxon>
        <taxon>Scheffersomyces</taxon>
    </lineage>
</organism>
<dbReference type="PANTHER" id="PTHR42877">
    <property type="entry name" value="L-ORNITHINE N(5)-MONOOXYGENASE-RELATED"/>
    <property type="match status" value="1"/>
</dbReference>
<dbReference type="InterPro" id="IPR036188">
    <property type="entry name" value="FAD/NAD-bd_sf"/>
</dbReference>
<dbReference type="SUPFAM" id="SSF51905">
    <property type="entry name" value="FAD/NAD(P)-binding domain"/>
    <property type="match status" value="2"/>
</dbReference>
<dbReference type="OrthoDB" id="74360at2759"/>
<comment type="similarity">
    <text evidence="1">Belongs to the FAD-binding monooxygenase family.</text>
</comment>
<comment type="caution">
    <text evidence="5">The sequence shown here is derived from an EMBL/GenBank/DDBJ whole genome shotgun (WGS) entry which is preliminary data.</text>
</comment>
<evidence type="ECO:0000256" key="1">
    <source>
        <dbReference type="ARBA" id="ARBA00010139"/>
    </source>
</evidence>
<dbReference type="AlphaFoldDB" id="A3GFY4"/>